<dbReference type="Pfam" id="PF10825">
    <property type="entry name" value="DUF2752"/>
    <property type="match status" value="1"/>
</dbReference>
<keyword evidence="1" id="KW-1133">Transmembrane helix</keyword>
<accession>A0ABY1J0U8</accession>
<dbReference type="EMBL" id="FRBX01000002">
    <property type="protein sequence ID" value="SHL90022.1"/>
    <property type="molecule type" value="Genomic_DNA"/>
</dbReference>
<dbReference type="Proteomes" id="UP000184216">
    <property type="component" value="Unassembled WGS sequence"/>
</dbReference>
<organism evidence="2 3">
    <name type="scientific">Flavobacterium pectinovorum</name>
    <dbReference type="NCBI Taxonomy" id="29533"/>
    <lineage>
        <taxon>Bacteria</taxon>
        <taxon>Pseudomonadati</taxon>
        <taxon>Bacteroidota</taxon>
        <taxon>Flavobacteriia</taxon>
        <taxon>Flavobacteriales</taxon>
        <taxon>Flavobacteriaceae</taxon>
        <taxon>Flavobacterium</taxon>
    </lineage>
</organism>
<feature type="transmembrane region" description="Helical" evidence="1">
    <location>
        <begin position="123"/>
        <end position="142"/>
    </location>
</feature>
<name>A0ABY1J0U8_9FLAO</name>
<dbReference type="InterPro" id="IPR021215">
    <property type="entry name" value="DUF2752"/>
</dbReference>
<evidence type="ECO:0008006" key="4">
    <source>
        <dbReference type="Google" id="ProtNLM"/>
    </source>
</evidence>
<proteinExistence type="predicted"/>
<protein>
    <recommendedName>
        <fullName evidence="4">DUF2752 domain-containing protein</fullName>
    </recommendedName>
</protein>
<feature type="transmembrane region" description="Helical" evidence="1">
    <location>
        <begin position="19"/>
        <end position="37"/>
    </location>
</feature>
<keyword evidence="3" id="KW-1185">Reference proteome</keyword>
<evidence type="ECO:0000313" key="3">
    <source>
        <dbReference type="Proteomes" id="UP000184216"/>
    </source>
</evidence>
<keyword evidence="1" id="KW-0472">Membrane</keyword>
<evidence type="ECO:0000256" key="1">
    <source>
        <dbReference type="SAM" id="Phobius"/>
    </source>
</evidence>
<feature type="transmembrane region" description="Helical" evidence="1">
    <location>
        <begin position="82"/>
        <end position="103"/>
    </location>
</feature>
<gene>
    <name evidence="2" type="ORF">SAMN05444387_1392</name>
</gene>
<reference evidence="2 3" key="1">
    <citation type="submission" date="2016-11" db="EMBL/GenBank/DDBJ databases">
        <authorList>
            <person name="Varghese N."/>
            <person name="Submissions S."/>
        </authorList>
    </citation>
    <scope>NUCLEOTIDE SEQUENCE [LARGE SCALE GENOMIC DNA]</scope>
    <source>
        <strain evidence="2 3">DSM 6368</strain>
    </source>
</reference>
<comment type="caution">
    <text evidence="2">The sequence shown here is derived from an EMBL/GenBank/DDBJ whole genome shotgun (WGS) entry which is preliminary data.</text>
</comment>
<keyword evidence="1" id="KW-0812">Transmembrane</keyword>
<sequence>MYKVTSTDYTNNSRIKRKIYGIIGAAITLIVPFFLMLNNHNDHLESDQSFCPFKMVTGFPCPGCGITKSLVYFYQGDLYKSISYHILGPFVIAFCWVTIIVLVTEIITKKEYFTGLLYNKKLAYRLAYFLAIYHFIRLILFVKNNSIDDIMHQSIWF</sequence>
<evidence type="ECO:0000313" key="2">
    <source>
        <dbReference type="EMBL" id="SHL90022.1"/>
    </source>
</evidence>